<reference evidence="2" key="1">
    <citation type="submission" date="2021-05" db="EMBL/GenBank/DDBJ databases">
        <authorList>
            <person name="Alioto T."/>
            <person name="Alioto T."/>
            <person name="Gomez Garrido J."/>
        </authorList>
    </citation>
    <scope>NUCLEOTIDE SEQUENCE</scope>
</reference>
<dbReference type="EMBL" id="HBUE01046110">
    <property type="protein sequence ID" value="CAG6462753.1"/>
    <property type="molecule type" value="Transcribed_RNA"/>
</dbReference>
<feature type="region of interest" description="Disordered" evidence="1">
    <location>
        <begin position="47"/>
        <end position="69"/>
    </location>
</feature>
<dbReference type="EMBL" id="HBUE01301544">
    <property type="protein sequence ID" value="CAG6579175.1"/>
    <property type="molecule type" value="Transcribed_RNA"/>
</dbReference>
<evidence type="ECO:0000313" key="2">
    <source>
        <dbReference type="EMBL" id="CAG6527453.1"/>
    </source>
</evidence>
<name>A0A8D8MF27_CULPI</name>
<organism evidence="2">
    <name type="scientific">Culex pipiens</name>
    <name type="common">House mosquito</name>
    <dbReference type="NCBI Taxonomy" id="7175"/>
    <lineage>
        <taxon>Eukaryota</taxon>
        <taxon>Metazoa</taxon>
        <taxon>Ecdysozoa</taxon>
        <taxon>Arthropoda</taxon>
        <taxon>Hexapoda</taxon>
        <taxon>Insecta</taxon>
        <taxon>Pterygota</taxon>
        <taxon>Neoptera</taxon>
        <taxon>Endopterygota</taxon>
        <taxon>Diptera</taxon>
        <taxon>Nematocera</taxon>
        <taxon>Culicoidea</taxon>
        <taxon>Culicidae</taxon>
        <taxon>Culicinae</taxon>
        <taxon>Culicini</taxon>
        <taxon>Culex</taxon>
        <taxon>Culex</taxon>
    </lineage>
</organism>
<dbReference type="EMBL" id="HBUE01195553">
    <property type="protein sequence ID" value="CAG6527453.1"/>
    <property type="molecule type" value="Transcribed_RNA"/>
</dbReference>
<protein>
    <submittedName>
        <fullName evidence="2">(northern house mosquito) hypothetical protein</fullName>
    </submittedName>
</protein>
<sequence length="149" mass="15820">MFCLEALSRTASIRRPSRHFFIRPKLSSGLAGFSLIIITRVSFKDGTRTQQHKNGQPQNGTLSSPDHDADAVAAYQSQDGNFQCSVFATSSACNPAPSGSSEVGHYKCFIAATLSSPSSVPRAQFRAATIGSNVGRTPLGTSAKVRGQQ</sequence>
<feature type="compositionally biased region" description="Polar residues" evidence="1">
    <location>
        <begin position="48"/>
        <end position="64"/>
    </location>
</feature>
<dbReference type="AlphaFoldDB" id="A0A8D8MF27"/>
<proteinExistence type="predicted"/>
<accession>A0A8D8MF27</accession>
<evidence type="ECO:0000256" key="1">
    <source>
        <dbReference type="SAM" id="MobiDB-lite"/>
    </source>
</evidence>